<keyword evidence="2" id="KW-0479">Metal-binding</keyword>
<dbReference type="InterPro" id="IPR045169">
    <property type="entry name" value="NO2/SO3_Rdtase_4Fe4S_prot"/>
</dbReference>
<keyword evidence="3" id="KW-0408">Iron</keyword>
<accession>A0A9D1D966</accession>
<dbReference type="Proteomes" id="UP000886757">
    <property type="component" value="Unassembled WGS sequence"/>
</dbReference>
<evidence type="ECO:0000256" key="2">
    <source>
        <dbReference type="ARBA" id="ARBA00022723"/>
    </source>
</evidence>
<feature type="domain" description="4Fe-4S ferredoxin-type" evidence="5">
    <location>
        <begin position="165"/>
        <end position="196"/>
    </location>
</feature>
<protein>
    <submittedName>
        <fullName evidence="6">(4Fe-4S)-binding protein</fullName>
    </submittedName>
</protein>
<dbReference type="SUPFAM" id="SSF56014">
    <property type="entry name" value="Nitrite and sulphite reductase 4Fe-4S domain-like"/>
    <property type="match status" value="1"/>
</dbReference>
<keyword evidence="4" id="KW-0411">Iron-sulfur</keyword>
<evidence type="ECO:0000313" key="7">
    <source>
        <dbReference type="Proteomes" id="UP000886757"/>
    </source>
</evidence>
<dbReference type="GO" id="GO:0016002">
    <property type="term" value="F:sulfite reductase activity"/>
    <property type="evidence" value="ECO:0007669"/>
    <property type="project" value="TreeGrafter"/>
</dbReference>
<dbReference type="SUPFAM" id="SSF54862">
    <property type="entry name" value="4Fe-4S ferredoxins"/>
    <property type="match status" value="1"/>
</dbReference>
<comment type="caution">
    <text evidence="6">The sequence shown here is derived from an EMBL/GenBank/DDBJ whole genome shotgun (WGS) entry which is preliminary data.</text>
</comment>
<dbReference type="GO" id="GO:0000103">
    <property type="term" value="P:sulfate assimilation"/>
    <property type="evidence" value="ECO:0007669"/>
    <property type="project" value="TreeGrafter"/>
</dbReference>
<dbReference type="Gene3D" id="3.90.480.20">
    <property type="match status" value="1"/>
</dbReference>
<dbReference type="PANTHER" id="PTHR11493:SF54">
    <property type="entry name" value="ANAEROBIC SULFITE REDUCTASE SUBUNIT C"/>
    <property type="match status" value="1"/>
</dbReference>
<dbReference type="EMBL" id="DVGK01000052">
    <property type="protein sequence ID" value="HIR13122.1"/>
    <property type="molecule type" value="Genomic_DNA"/>
</dbReference>
<dbReference type="InterPro" id="IPR036136">
    <property type="entry name" value="Nit/Sulf_reduc_fer-like_dom_sf"/>
</dbReference>
<dbReference type="AlphaFoldDB" id="A0A9D1D966"/>
<dbReference type="InterPro" id="IPR017896">
    <property type="entry name" value="4Fe4S_Fe-S-bd"/>
</dbReference>
<keyword evidence="1" id="KW-0004">4Fe-4S</keyword>
<dbReference type="InterPro" id="IPR006067">
    <property type="entry name" value="NO2/SO3_Rdtase_4Fe4S_dom"/>
</dbReference>
<dbReference type="InterPro" id="IPR005117">
    <property type="entry name" value="NiRdtase/SiRdtase_haem-b_fer"/>
</dbReference>
<dbReference type="GO" id="GO:0046872">
    <property type="term" value="F:metal ion binding"/>
    <property type="evidence" value="ECO:0007669"/>
    <property type="project" value="UniProtKB-KW"/>
</dbReference>
<dbReference type="SUPFAM" id="SSF55124">
    <property type="entry name" value="Nitrite/Sulfite reductase N-terminal domain-like"/>
    <property type="match status" value="1"/>
</dbReference>
<dbReference type="InterPro" id="IPR045854">
    <property type="entry name" value="NO2/SO3_Rdtase_4Fe4S_sf"/>
</dbReference>
<sequence length="317" mass="34930">MATLTISPLEEKRVKALGFLSNKGTDNFSARIITVNGKITAAQQRCIAEAAEKFGNGNITFTTRLTVEVQGIPFDKIEEFREFIRKEGLETGGTGSLVRPVVSCKGTTCQYGLIDTFAVSEEIHHRFYEGYHGVKLPHKFKIAVGGCPNNCVKPDLNDLGIIGQRIPDFDEDECNGCKKCSVEKACPMGAAKVRDGLLEIDPEVCNNCGRCIGKCHFDALEKGATGYKIYIGGRWGKKIARGRALDKIFTSKEEALDVIEKAILLYREQGKTGERFAATIERLGFENVQEQLLAPEFLDRKQQILEADLHMTGGATC</sequence>
<organism evidence="6 7">
    <name type="scientific">Candidatus Choladousia intestinavium</name>
    <dbReference type="NCBI Taxonomy" id="2840727"/>
    <lineage>
        <taxon>Bacteria</taxon>
        <taxon>Bacillati</taxon>
        <taxon>Bacillota</taxon>
        <taxon>Clostridia</taxon>
        <taxon>Lachnospirales</taxon>
        <taxon>Lachnospiraceae</taxon>
        <taxon>Lachnospiraceae incertae sedis</taxon>
        <taxon>Candidatus Choladousia</taxon>
    </lineage>
</organism>
<evidence type="ECO:0000256" key="1">
    <source>
        <dbReference type="ARBA" id="ARBA00022485"/>
    </source>
</evidence>
<dbReference type="GO" id="GO:0050311">
    <property type="term" value="F:sulfite reductase (ferredoxin) activity"/>
    <property type="evidence" value="ECO:0007669"/>
    <property type="project" value="TreeGrafter"/>
</dbReference>
<dbReference type="Pfam" id="PF01077">
    <property type="entry name" value="NIR_SIR"/>
    <property type="match status" value="1"/>
</dbReference>
<dbReference type="PANTHER" id="PTHR11493">
    <property type="entry name" value="SULFITE REDUCTASE [NADPH] SUBUNIT BETA-RELATED"/>
    <property type="match status" value="1"/>
</dbReference>
<evidence type="ECO:0000256" key="4">
    <source>
        <dbReference type="ARBA" id="ARBA00023014"/>
    </source>
</evidence>
<dbReference type="GO" id="GO:0020037">
    <property type="term" value="F:heme binding"/>
    <property type="evidence" value="ECO:0007669"/>
    <property type="project" value="InterPro"/>
</dbReference>
<dbReference type="Pfam" id="PF03460">
    <property type="entry name" value="NIR_SIR_ferr"/>
    <property type="match status" value="1"/>
</dbReference>
<dbReference type="PROSITE" id="PS51379">
    <property type="entry name" value="4FE4S_FER_2"/>
    <property type="match status" value="2"/>
</dbReference>
<reference evidence="6" key="2">
    <citation type="journal article" date="2021" name="PeerJ">
        <title>Extensive microbial diversity within the chicken gut microbiome revealed by metagenomics and culture.</title>
        <authorList>
            <person name="Gilroy R."/>
            <person name="Ravi A."/>
            <person name="Getino M."/>
            <person name="Pursley I."/>
            <person name="Horton D.L."/>
            <person name="Alikhan N.F."/>
            <person name="Baker D."/>
            <person name="Gharbi K."/>
            <person name="Hall N."/>
            <person name="Watson M."/>
            <person name="Adriaenssens E.M."/>
            <person name="Foster-Nyarko E."/>
            <person name="Jarju S."/>
            <person name="Secka A."/>
            <person name="Antonio M."/>
            <person name="Oren A."/>
            <person name="Chaudhuri R.R."/>
            <person name="La Ragione R."/>
            <person name="Hildebrand F."/>
            <person name="Pallen M.J."/>
        </authorList>
    </citation>
    <scope>NUCLEOTIDE SEQUENCE</scope>
    <source>
        <strain evidence="6">ChiSjej4B22-8148</strain>
    </source>
</reference>
<gene>
    <name evidence="6" type="ORF">IAB31_04250</name>
</gene>
<reference evidence="6" key="1">
    <citation type="submission" date="2020-10" db="EMBL/GenBank/DDBJ databases">
        <authorList>
            <person name="Gilroy R."/>
        </authorList>
    </citation>
    <scope>NUCLEOTIDE SEQUENCE</scope>
    <source>
        <strain evidence="6">ChiSjej4B22-8148</strain>
    </source>
</reference>
<evidence type="ECO:0000259" key="5">
    <source>
        <dbReference type="PROSITE" id="PS51379"/>
    </source>
</evidence>
<dbReference type="Gene3D" id="3.30.70.20">
    <property type="match status" value="1"/>
</dbReference>
<dbReference type="Gene3D" id="3.30.413.10">
    <property type="entry name" value="Sulfite Reductase Hemoprotein, domain 1"/>
    <property type="match status" value="1"/>
</dbReference>
<dbReference type="GO" id="GO:0051539">
    <property type="term" value="F:4 iron, 4 sulfur cluster binding"/>
    <property type="evidence" value="ECO:0007669"/>
    <property type="project" value="UniProtKB-KW"/>
</dbReference>
<feature type="domain" description="4Fe-4S ferredoxin-type" evidence="5">
    <location>
        <begin position="198"/>
        <end position="225"/>
    </location>
</feature>
<proteinExistence type="predicted"/>
<evidence type="ECO:0000313" key="6">
    <source>
        <dbReference type="EMBL" id="HIR13122.1"/>
    </source>
</evidence>
<dbReference type="GO" id="GO:0009337">
    <property type="term" value="C:sulfite reductase complex (NADPH)"/>
    <property type="evidence" value="ECO:0007669"/>
    <property type="project" value="TreeGrafter"/>
</dbReference>
<evidence type="ECO:0000256" key="3">
    <source>
        <dbReference type="ARBA" id="ARBA00023004"/>
    </source>
</evidence>
<name>A0A9D1D966_9FIRM</name>